<organism evidence="2">
    <name type="scientific">marine metagenome</name>
    <dbReference type="NCBI Taxonomy" id="408172"/>
    <lineage>
        <taxon>unclassified sequences</taxon>
        <taxon>metagenomes</taxon>
        <taxon>ecological metagenomes</taxon>
    </lineage>
</organism>
<keyword evidence="1" id="KW-1133">Transmembrane helix</keyword>
<gene>
    <name evidence="2" type="ORF">METZ01_LOCUS220583</name>
</gene>
<keyword evidence="1" id="KW-0472">Membrane</keyword>
<evidence type="ECO:0000313" key="2">
    <source>
        <dbReference type="EMBL" id="SVB67729.1"/>
    </source>
</evidence>
<accession>A0A382FYN6</accession>
<name>A0A382FYN6_9ZZZZ</name>
<proteinExistence type="predicted"/>
<feature type="non-terminal residue" evidence="2">
    <location>
        <position position="244"/>
    </location>
</feature>
<dbReference type="EMBL" id="UINC01052417">
    <property type="protein sequence ID" value="SVB67729.1"/>
    <property type="molecule type" value="Genomic_DNA"/>
</dbReference>
<dbReference type="AlphaFoldDB" id="A0A382FYN6"/>
<protein>
    <submittedName>
        <fullName evidence="2">Uncharacterized protein</fullName>
    </submittedName>
</protein>
<evidence type="ECO:0000256" key="1">
    <source>
        <dbReference type="SAM" id="Phobius"/>
    </source>
</evidence>
<feature type="transmembrane region" description="Helical" evidence="1">
    <location>
        <begin position="6"/>
        <end position="25"/>
    </location>
</feature>
<sequence>MTSLRYFPALLMGFWLFISSGFYNAEVFAQQKMRDVYEGFATVQVKGDNYVAARKKAVNRAFENGLEVALKEMLGDEEFEASQRDLRKILRRSSHYVKSYHFLEAYDDLVNKTSDVRLEMRFFPSAVSQALAGIGVIAGPVSENKVALLINEKSFTSAPVTSFWDIIPISETQLANNLIEDGIEVMGREKLREIISEKTVLSAIKGNLSSARKIGLKAGADIVIVGTAVSKLRAENSKDGIKFV</sequence>
<reference evidence="2" key="1">
    <citation type="submission" date="2018-05" db="EMBL/GenBank/DDBJ databases">
        <authorList>
            <person name="Lanie J.A."/>
            <person name="Ng W.-L."/>
            <person name="Kazmierczak K.M."/>
            <person name="Andrzejewski T.M."/>
            <person name="Davidsen T.M."/>
            <person name="Wayne K.J."/>
            <person name="Tettelin H."/>
            <person name="Glass J.I."/>
            <person name="Rusch D."/>
            <person name="Podicherti R."/>
            <person name="Tsui H.-C.T."/>
            <person name="Winkler M.E."/>
        </authorList>
    </citation>
    <scope>NUCLEOTIDE SEQUENCE</scope>
</reference>
<keyword evidence="1" id="KW-0812">Transmembrane</keyword>